<keyword evidence="8" id="KW-0663">Pyridoxal phosphate</keyword>
<dbReference type="EMBL" id="BMWE01000005">
    <property type="protein sequence ID" value="GGY15959.1"/>
    <property type="molecule type" value="Genomic_DNA"/>
</dbReference>
<dbReference type="SUPFAM" id="SSF46785">
    <property type="entry name" value="Winged helix' DNA-binding domain"/>
    <property type="match status" value="1"/>
</dbReference>
<proteinExistence type="inferred from homology"/>
<dbReference type="InterPro" id="IPR015422">
    <property type="entry name" value="PyrdxlP-dep_Trfase_small"/>
</dbReference>
<evidence type="ECO:0000313" key="12">
    <source>
        <dbReference type="EMBL" id="GGY15959.1"/>
    </source>
</evidence>
<evidence type="ECO:0000256" key="6">
    <source>
        <dbReference type="ARBA" id="ARBA00022605"/>
    </source>
</evidence>
<dbReference type="PANTHER" id="PTHR43643:SF6">
    <property type="entry name" value="HISTIDINOL-PHOSPHATE AMINOTRANSFERASE"/>
    <property type="match status" value="1"/>
</dbReference>
<dbReference type="Gene3D" id="1.10.10.10">
    <property type="entry name" value="Winged helix-like DNA-binding domain superfamily/Winged helix DNA-binding domain"/>
    <property type="match status" value="1"/>
</dbReference>
<evidence type="ECO:0000256" key="10">
    <source>
        <dbReference type="ARBA" id="ARBA00047481"/>
    </source>
</evidence>
<evidence type="ECO:0000256" key="7">
    <source>
        <dbReference type="ARBA" id="ARBA00022679"/>
    </source>
</evidence>
<evidence type="ECO:0000256" key="4">
    <source>
        <dbReference type="ARBA" id="ARBA00012748"/>
    </source>
</evidence>
<dbReference type="InterPro" id="IPR036390">
    <property type="entry name" value="WH_DNA-bd_sf"/>
</dbReference>
<evidence type="ECO:0000256" key="2">
    <source>
        <dbReference type="ARBA" id="ARBA00005011"/>
    </source>
</evidence>
<reference evidence="13" key="1">
    <citation type="journal article" date="2019" name="Int. J. Syst. Evol. Microbiol.">
        <title>The Global Catalogue of Microorganisms (GCM) 10K type strain sequencing project: providing services to taxonomists for standard genome sequencing and annotation.</title>
        <authorList>
            <consortium name="The Broad Institute Genomics Platform"/>
            <consortium name="The Broad Institute Genome Sequencing Center for Infectious Disease"/>
            <person name="Wu L."/>
            <person name="Ma J."/>
        </authorList>
    </citation>
    <scope>NUCLEOTIDE SEQUENCE [LARGE SCALE GENOMIC DNA]</scope>
    <source>
        <strain evidence="13">JCM 4957</strain>
    </source>
</reference>
<dbReference type="SUPFAM" id="SSF53383">
    <property type="entry name" value="PLP-dependent transferases"/>
    <property type="match status" value="1"/>
</dbReference>
<comment type="catalytic activity">
    <reaction evidence="10">
        <text>L-histidinol phosphate + 2-oxoglutarate = 3-(imidazol-4-yl)-2-oxopropyl phosphate + L-glutamate</text>
        <dbReference type="Rhea" id="RHEA:23744"/>
        <dbReference type="ChEBI" id="CHEBI:16810"/>
        <dbReference type="ChEBI" id="CHEBI:29985"/>
        <dbReference type="ChEBI" id="CHEBI:57766"/>
        <dbReference type="ChEBI" id="CHEBI:57980"/>
        <dbReference type="EC" id="2.6.1.9"/>
    </reaction>
</comment>
<dbReference type="Pfam" id="PF00155">
    <property type="entry name" value="Aminotran_1_2"/>
    <property type="match status" value="1"/>
</dbReference>
<comment type="pathway">
    <text evidence="2">Amino-acid biosynthesis; L-histidine biosynthesis; L-histidine from 5-phospho-alpha-D-ribose 1-diphosphate: step 7/9.</text>
</comment>
<dbReference type="Proteomes" id="UP000653308">
    <property type="component" value="Unassembled WGS sequence"/>
</dbReference>
<dbReference type="InterPro" id="IPR015424">
    <property type="entry name" value="PyrdxlP-dep_Trfase"/>
</dbReference>
<dbReference type="InterPro" id="IPR004839">
    <property type="entry name" value="Aminotransferase_I/II_large"/>
</dbReference>
<keyword evidence="7" id="KW-0808">Transferase</keyword>
<comment type="similarity">
    <text evidence="3">Belongs to the class-II pyridoxal-phosphate-dependent aminotransferase family. Histidinol-phosphate aminotransferase subfamily.</text>
</comment>
<evidence type="ECO:0000313" key="13">
    <source>
        <dbReference type="Proteomes" id="UP000653308"/>
    </source>
</evidence>
<dbReference type="EC" id="2.6.1.9" evidence="4"/>
<dbReference type="InterPro" id="IPR050106">
    <property type="entry name" value="HistidinolP_aminotransfase"/>
</dbReference>
<comment type="cofactor">
    <cofactor evidence="1">
        <name>pyridoxal 5'-phosphate</name>
        <dbReference type="ChEBI" id="CHEBI:597326"/>
    </cofactor>
</comment>
<keyword evidence="6" id="KW-0028">Amino-acid biosynthesis</keyword>
<dbReference type="InterPro" id="IPR036388">
    <property type="entry name" value="WH-like_DNA-bd_sf"/>
</dbReference>
<keyword evidence="13" id="KW-1185">Reference proteome</keyword>
<keyword evidence="9" id="KW-0368">Histidine biosynthesis</keyword>
<dbReference type="InterPro" id="IPR015421">
    <property type="entry name" value="PyrdxlP-dep_Trfase_major"/>
</dbReference>
<sequence>MNQSPTLHSLLNDPVHGEGILRLHLNENPYGPPAGALEAAADELRRWGTAYPDSDCAGPRKAVADHFGLTPEMVAVGNGSDELVLLIALAFLRPGDTVLLTEGTYLGYAMAAAAARAEVRTEPLKRFGVPARALASALGEGARLCYVCNPHNPTGTVLDPSDVERIIAAAENTGAVPVFDEAYMEFADPAYDYALDAVRKGRRLLVLRTFSKAWGLASLRCGYALGPADLIDQVWRVRQALPFSANRLAQRAAMAALGDRGHLAEIRRLTGEARQRMCDRLDRAGVPHVPSVTNFVMLRPPGDSALVAARLAEEHRILVRDVTMLGLPGHLRVSVGTPEQVDVFCSALEDVLGSEVATASRPSANSAVPVVPPQAPTLAPLDPATLFNGYVGAGVIHALGELGVWDLLLDGAATPTALAKRTGADPDGLLVLLKTMALLGHVTMTADSAVALTSAGRELVRNRGYFTWCVGGYGEVLHNLADLTTGRRSLGRDVIRHGDKIAAGSGITGRNLMLPVEREVVSGLEFDLVADLGCGDAARLIRWCAKDTGRRGIGFEADEEAHRSAVEHVREAGLEDRLEIVHGDVLSQVGQRTYPGVDLVSSFLMMHDLFNATGDPVKAIRLLHHVFPDARKFLVADSVSQDWHSHEGPLPIFSLGFELVHAFMDTHIAERDVYEDAFTRAGLRIDRRTPFGTPATYLWLLTS</sequence>
<dbReference type="PANTHER" id="PTHR43643">
    <property type="entry name" value="HISTIDINOL-PHOSPHATE AMINOTRANSFERASE 2"/>
    <property type="match status" value="1"/>
</dbReference>
<organism evidence="12 13">
    <name type="scientific">Streptomyces djakartensis</name>
    <dbReference type="NCBI Taxonomy" id="68193"/>
    <lineage>
        <taxon>Bacteria</taxon>
        <taxon>Bacillati</taxon>
        <taxon>Actinomycetota</taxon>
        <taxon>Actinomycetes</taxon>
        <taxon>Kitasatosporales</taxon>
        <taxon>Streptomycetaceae</taxon>
        <taxon>Streptomyces</taxon>
    </lineage>
</organism>
<gene>
    <name evidence="12" type="ORF">GCM10010384_22370</name>
</gene>
<comment type="caution">
    <text evidence="12">The sequence shown here is derived from an EMBL/GenBank/DDBJ whole genome shotgun (WGS) entry which is preliminary data.</text>
</comment>
<evidence type="ECO:0000256" key="9">
    <source>
        <dbReference type="ARBA" id="ARBA00023102"/>
    </source>
</evidence>
<evidence type="ECO:0000256" key="5">
    <source>
        <dbReference type="ARBA" id="ARBA00022576"/>
    </source>
</evidence>
<feature type="domain" description="Aminotransferase class I/classII large" evidence="11">
    <location>
        <begin position="20"/>
        <end position="348"/>
    </location>
</feature>
<evidence type="ECO:0000256" key="3">
    <source>
        <dbReference type="ARBA" id="ARBA00007970"/>
    </source>
</evidence>
<accession>A0ABQ2ZGK7</accession>
<dbReference type="InterPro" id="IPR029063">
    <property type="entry name" value="SAM-dependent_MTases_sf"/>
</dbReference>
<keyword evidence="5" id="KW-0032">Aminotransferase</keyword>
<dbReference type="PROSITE" id="PS00599">
    <property type="entry name" value="AA_TRANSFER_CLASS_2"/>
    <property type="match status" value="1"/>
</dbReference>
<dbReference type="SUPFAM" id="SSF53335">
    <property type="entry name" value="S-adenosyl-L-methionine-dependent methyltransferases"/>
    <property type="match status" value="1"/>
</dbReference>
<protein>
    <recommendedName>
        <fullName evidence="4">histidinol-phosphate transaminase</fullName>
        <ecNumber evidence="4">2.6.1.9</ecNumber>
    </recommendedName>
</protein>
<dbReference type="Gene3D" id="3.40.640.10">
    <property type="entry name" value="Type I PLP-dependent aspartate aminotransferase-like (Major domain)"/>
    <property type="match status" value="1"/>
</dbReference>
<evidence type="ECO:0000256" key="1">
    <source>
        <dbReference type="ARBA" id="ARBA00001933"/>
    </source>
</evidence>
<dbReference type="Gene3D" id="3.40.50.150">
    <property type="entry name" value="Vaccinia Virus protein VP39"/>
    <property type="match status" value="1"/>
</dbReference>
<evidence type="ECO:0000259" key="11">
    <source>
        <dbReference type="Pfam" id="PF00155"/>
    </source>
</evidence>
<dbReference type="CDD" id="cd00609">
    <property type="entry name" value="AAT_like"/>
    <property type="match status" value="1"/>
</dbReference>
<evidence type="ECO:0000256" key="8">
    <source>
        <dbReference type="ARBA" id="ARBA00022898"/>
    </source>
</evidence>
<dbReference type="Gene3D" id="3.90.1150.10">
    <property type="entry name" value="Aspartate Aminotransferase, domain 1"/>
    <property type="match status" value="1"/>
</dbReference>
<name>A0ABQ2ZGK7_9ACTN</name>
<dbReference type="InterPro" id="IPR001917">
    <property type="entry name" value="Aminotrans_II_pyridoxalP_BS"/>
</dbReference>